<dbReference type="RefSeq" id="WP_345640738.1">
    <property type="nucleotide sequence ID" value="NZ_BAABLY010000004.1"/>
</dbReference>
<comment type="caution">
    <text evidence="1">The sequence shown here is derived from an EMBL/GenBank/DDBJ whole genome shotgun (WGS) entry which is preliminary data.</text>
</comment>
<accession>A0ABV1JYD1</accession>
<sequence length="198" mass="21469">MSRVDLNQRERAVLLTLLAEGRELTNAQLQEAGGVRLDGEPRRRLNEHGLVDSRKVGRGFVHEISDAGTAWCTEELGASRPDRAGYLGGALYAILHGLERTGIPLSELFPYRPDPEVRIRDAVARLTEPGGWVGLSRLRKEISDLARGDIDAALAALAVAPGVHLQSEPNTKALTESDHEAAVVVAGESRHMIMIENG</sequence>
<gene>
    <name evidence="1" type="ORF">WHI96_19345</name>
</gene>
<reference evidence="1 2" key="1">
    <citation type="submission" date="2024-03" db="EMBL/GenBank/DDBJ databases">
        <title>Draft genome sequence of Pseudonocardia tropica JCM 19149.</title>
        <authorList>
            <person name="Butdee W."/>
            <person name="Duangmal K."/>
        </authorList>
    </citation>
    <scope>NUCLEOTIDE SEQUENCE [LARGE SCALE GENOMIC DNA]</scope>
    <source>
        <strain evidence="1 2">JCM 19149</strain>
    </source>
</reference>
<protein>
    <submittedName>
        <fullName evidence="1">Uncharacterized protein</fullName>
    </submittedName>
</protein>
<dbReference type="Proteomes" id="UP001464923">
    <property type="component" value="Unassembled WGS sequence"/>
</dbReference>
<proteinExistence type="predicted"/>
<organism evidence="1 2">
    <name type="scientific">Pseudonocardia tropica</name>
    <dbReference type="NCBI Taxonomy" id="681289"/>
    <lineage>
        <taxon>Bacteria</taxon>
        <taxon>Bacillati</taxon>
        <taxon>Actinomycetota</taxon>
        <taxon>Actinomycetes</taxon>
        <taxon>Pseudonocardiales</taxon>
        <taxon>Pseudonocardiaceae</taxon>
        <taxon>Pseudonocardia</taxon>
    </lineage>
</organism>
<evidence type="ECO:0000313" key="2">
    <source>
        <dbReference type="Proteomes" id="UP001464923"/>
    </source>
</evidence>
<evidence type="ECO:0000313" key="1">
    <source>
        <dbReference type="EMBL" id="MEQ3540969.1"/>
    </source>
</evidence>
<keyword evidence="2" id="KW-1185">Reference proteome</keyword>
<name>A0ABV1JYD1_9PSEU</name>
<dbReference type="EMBL" id="JBEDNP010000011">
    <property type="protein sequence ID" value="MEQ3540969.1"/>
    <property type="molecule type" value="Genomic_DNA"/>
</dbReference>